<gene>
    <name evidence="1" type="ORF">JMA_39130</name>
</gene>
<evidence type="ECO:0000313" key="2">
    <source>
        <dbReference type="Proteomes" id="UP000031449"/>
    </source>
</evidence>
<evidence type="ECO:0000313" key="1">
    <source>
        <dbReference type="EMBL" id="AJD93231.1"/>
    </source>
</evidence>
<keyword evidence="1" id="KW-0614">Plasmid</keyword>
<name>A0A0B5ASY5_9BACL</name>
<organism evidence="1 2">
    <name type="scientific">Jeotgalibacillus malaysiensis</name>
    <dbReference type="NCBI Taxonomy" id="1508404"/>
    <lineage>
        <taxon>Bacteria</taxon>
        <taxon>Bacillati</taxon>
        <taxon>Bacillota</taxon>
        <taxon>Bacilli</taxon>
        <taxon>Bacillales</taxon>
        <taxon>Caryophanaceae</taxon>
        <taxon>Jeotgalibacillus</taxon>
    </lineage>
</organism>
<accession>A0A0B5ASY5</accession>
<dbReference type="EMBL" id="CP009417">
    <property type="protein sequence ID" value="AJD93231.1"/>
    <property type="molecule type" value="Genomic_DNA"/>
</dbReference>
<geneLocation type="plasmid" evidence="2"/>
<dbReference type="HOGENOM" id="CLU_054933_0_0_9"/>
<dbReference type="Proteomes" id="UP000031449">
    <property type="component" value="Plasmid unnamed"/>
</dbReference>
<dbReference type="KEGG" id="jeo:JMA_39130"/>
<keyword evidence="2" id="KW-1185">Reference proteome</keyword>
<dbReference type="AlphaFoldDB" id="A0A0B5ASY5"/>
<dbReference type="OrthoDB" id="7923656at2"/>
<proteinExistence type="predicted"/>
<sequence length="315" mass="35849">MSEQKKYEMLLINSNPPLYIIKALRDIPEIGVRKGDKGGIIESEKNLSQEGSSWIEFDSMVRGFSRVENGYVGGKSTLSGNVILSRGTVLNSNIDGDMEIKGDIKIENSELVRNGRYYSSGIIRDSKLENCFFAKPFDIASTTIVAKHLFYGYDEVKMTGVKMFVESADMHKKMTIKQCTIETPTFYSNERLRMEHVNVRMDKDFFVRSKDVQKRSKSILIGKKNNPIRIIGESIHIHNSSIKGGSKLSGKIEIENSVIEGMNRIEMENGVIKKTKIRDFVTIKQINTEPYTINENTFEGDTVYICRKDEYVFGF</sequence>
<dbReference type="BioCyc" id="JESP1508404:G14D9-13197-MONOMER"/>
<protein>
    <submittedName>
        <fullName evidence="1">Uncharacterized protein</fullName>
    </submittedName>
</protein>
<reference evidence="1 2" key="1">
    <citation type="submission" date="2014-08" db="EMBL/GenBank/DDBJ databases">
        <title>Complete genome of a marine bacteria Jeotgalibacillus malaysiensis.</title>
        <authorList>
            <person name="Yaakop A.S."/>
            <person name="Chan K.-G."/>
            <person name="Goh K.M."/>
        </authorList>
    </citation>
    <scope>NUCLEOTIDE SEQUENCE [LARGE SCALE GENOMIC DNA]</scope>
    <source>
        <strain evidence="1 2">D5</strain>
        <plasmid evidence="2">Plasmid</plasmid>
    </source>
</reference>